<accession>A0A8H8VAF8</accession>
<dbReference type="AlphaFoldDB" id="A0A8H8VAF8"/>
<evidence type="ECO:0000313" key="2">
    <source>
        <dbReference type="Proteomes" id="UP000614610"/>
    </source>
</evidence>
<dbReference type="EMBL" id="WIWT01000032">
    <property type="protein sequence ID" value="KAF3211796.1"/>
    <property type="molecule type" value="Genomic_DNA"/>
</dbReference>
<comment type="caution">
    <text evidence="1">The sequence shown here is derived from an EMBL/GenBank/DDBJ whole genome shotgun (WGS) entry which is preliminary data.</text>
</comment>
<gene>
    <name evidence="1" type="ORF">TWF679_006287</name>
</gene>
<dbReference type="Proteomes" id="UP000614610">
    <property type="component" value="Unassembled WGS sequence"/>
</dbReference>
<name>A0A8H8VAF8_ORBOL</name>
<sequence>MIATIGLAGVSPVVGPVPEEEITDKIPGSVKMRPASINILKGVQYCRFSNARPDSMSDSDLSEWLIWTCFTSDADDLRKLVFSDLPSSSAG</sequence>
<evidence type="ECO:0000313" key="1">
    <source>
        <dbReference type="EMBL" id="KAF3211796.1"/>
    </source>
</evidence>
<reference evidence="1" key="1">
    <citation type="submission" date="2019-06" db="EMBL/GenBank/DDBJ databases">
        <authorList>
            <person name="Palmer J.M."/>
        </authorList>
    </citation>
    <scope>NUCLEOTIDE SEQUENCE</scope>
    <source>
        <strain evidence="1">TWF679</strain>
    </source>
</reference>
<protein>
    <submittedName>
        <fullName evidence="1">Uncharacterized protein</fullName>
    </submittedName>
</protein>
<proteinExistence type="predicted"/>
<organism evidence="1 2">
    <name type="scientific">Orbilia oligospora</name>
    <name type="common">Nematode-trapping fungus</name>
    <name type="synonym">Arthrobotrys oligospora</name>
    <dbReference type="NCBI Taxonomy" id="2813651"/>
    <lineage>
        <taxon>Eukaryota</taxon>
        <taxon>Fungi</taxon>
        <taxon>Dikarya</taxon>
        <taxon>Ascomycota</taxon>
        <taxon>Pezizomycotina</taxon>
        <taxon>Orbiliomycetes</taxon>
        <taxon>Orbiliales</taxon>
        <taxon>Orbiliaceae</taxon>
        <taxon>Orbilia</taxon>
    </lineage>
</organism>